<keyword evidence="1" id="KW-0472">Membrane</keyword>
<evidence type="ECO:0000256" key="1">
    <source>
        <dbReference type="SAM" id="Phobius"/>
    </source>
</evidence>
<accession>K9GY21</accession>
<evidence type="ECO:0000313" key="3">
    <source>
        <dbReference type="Proteomes" id="UP000009881"/>
    </source>
</evidence>
<dbReference type="eggNOG" id="ENOG50332RC">
    <property type="taxonomic scope" value="Bacteria"/>
</dbReference>
<dbReference type="STRING" id="1238182.C882_4532"/>
<comment type="caution">
    <text evidence="2">The sequence shown here is derived from an EMBL/GenBank/DDBJ whole genome shotgun (WGS) entry which is preliminary data.</text>
</comment>
<name>K9GY21_9PROT</name>
<evidence type="ECO:0000313" key="2">
    <source>
        <dbReference type="EMBL" id="EKV30132.1"/>
    </source>
</evidence>
<keyword evidence="3" id="KW-1185">Reference proteome</keyword>
<proteinExistence type="predicted"/>
<dbReference type="EMBL" id="ANHY01000009">
    <property type="protein sequence ID" value="EKV30132.1"/>
    <property type="molecule type" value="Genomic_DNA"/>
</dbReference>
<dbReference type="Proteomes" id="UP000009881">
    <property type="component" value="Unassembled WGS sequence"/>
</dbReference>
<feature type="transmembrane region" description="Helical" evidence="1">
    <location>
        <begin position="62"/>
        <end position="82"/>
    </location>
</feature>
<gene>
    <name evidence="2" type="ORF">C882_4532</name>
</gene>
<keyword evidence="1" id="KW-0812">Transmembrane</keyword>
<dbReference type="RefSeq" id="WP_009540640.1">
    <property type="nucleotide sequence ID" value="NZ_ANHY01000009.1"/>
</dbReference>
<protein>
    <submittedName>
        <fullName evidence="2">Uncharacterized protein</fullName>
    </submittedName>
</protein>
<dbReference type="AlphaFoldDB" id="K9GY21"/>
<sequence length="95" mass="10053">MSNDAGASDRAIRAQVLLSQKKSMGMALLLTLLFGPLGMIYATILGAIIMLVVTLAVGTFTLGFGLLITWPVCLIWTAMSVAGRNKSIDRRALAA</sequence>
<dbReference type="OrthoDB" id="7871285at2"/>
<organism evidence="2 3">
    <name type="scientific">Caenispirillum salinarum AK4</name>
    <dbReference type="NCBI Taxonomy" id="1238182"/>
    <lineage>
        <taxon>Bacteria</taxon>
        <taxon>Pseudomonadati</taxon>
        <taxon>Pseudomonadota</taxon>
        <taxon>Alphaproteobacteria</taxon>
        <taxon>Rhodospirillales</taxon>
        <taxon>Novispirillaceae</taxon>
        <taxon>Caenispirillum</taxon>
    </lineage>
</organism>
<feature type="transmembrane region" description="Helical" evidence="1">
    <location>
        <begin position="27"/>
        <end position="56"/>
    </location>
</feature>
<keyword evidence="1" id="KW-1133">Transmembrane helix</keyword>
<reference evidence="2 3" key="1">
    <citation type="journal article" date="2013" name="Genome Announc.">
        <title>Draft Genome Sequence of an Alphaproteobacterium, Caenispirillum salinarum AK4(T), Isolated from a Solar Saltern.</title>
        <authorList>
            <person name="Khatri I."/>
            <person name="Singh A."/>
            <person name="Korpole S."/>
            <person name="Pinnaka A.K."/>
            <person name="Subramanian S."/>
        </authorList>
    </citation>
    <scope>NUCLEOTIDE SEQUENCE [LARGE SCALE GENOMIC DNA]</scope>
    <source>
        <strain evidence="2 3">AK4</strain>
    </source>
</reference>